<dbReference type="KEGG" id="cthr:CTHT_0070410"/>
<keyword evidence="3" id="KW-0472">Membrane</keyword>
<evidence type="ECO:0000256" key="3">
    <source>
        <dbReference type="SAM" id="Phobius"/>
    </source>
</evidence>
<dbReference type="GeneID" id="18261079"/>
<feature type="compositionally biased region" description="Polar residues" evidence="2">
    <location>
        <begin position="1"/>
        <end position="34"/>
    </location>
</feature>
<name>G0SHL0_CHATD</name>
<feature type="transmembrane region" description="Helical" evidence="3">
    <location>
        <begin position="229"/>
        <end position="251"/>
    </location>
</feature>
<dbReference type="EMBL" id="GL988047">
    <property type="protein sequence ID" value="EGS17699.1"/>
    <property type="molecule type" value="Genomic_DNA"/>
</dbReference>
<feature type="coiled-coil region" evidence="1">
    <location>
        <begin position="305"/>
        <end position="339"/>
    </location>
</feature>
<evidence type="ECO:0000313" key="5">
    <source>
        <dbReference type="Proteomes" id="UP000008066"/>
    </source>
</evidence>
<evidence type="ECO:0000256" key="2">
    <source>
        <dbReference type="SAM" id="MobiDB-lite"/>
    </source>
</evidence>
<accession>G0SHL0</accession>
<dbReference type="PANTHER" id="PTHR42032:SF1">
    <property type="entry name" value="YALI0E30679P"/>
    <property type="match status" value="1"/>
</dbReference>
<dbReference type="PANTHER" id="PTHR42032">
    <property type="entry name" value="YALI0E30679P"/>
    <property type="match status" value="1"/>
</dbReference>
<evidence type="ECO:0000313" key="4">
    <source>
        <dbReference type="EMBL" id="EGS17699.1"/>
    </source>
</evidence>
<dbReference type="OrthoDB" id="5422510at2759"/>
<dbReference type="AlphaFoldDB" id="G0SHL0"/>
<reference evidence="4 5" key="1">
    <citation type="journal article" date="2011" name="Cell">
        <title>Insight into structure and assembly of the nuclear pore complex by utilizing the genome of a eukaryotic thermophile.</title>
        <authorList>
            <person name="Amlacher S."/>
            <person name="Sarges P."/>
            <person name="Flemming D."/>
            <person name="van Noort V."/>
            <person name="Kunze R."/>
            <person name="Devos D.P."/>
            <person name="Arumugam M."/>
            <person name="Bork P."/>
            <person name="Hurt E."/>
        </authorList>
    </citation>
    <scope>NUCLEOTIDE SEQUENCE [LARGE SCALE GENOMIC DNA]</scope>
    <source>
        <strain evidence="5">DSM 1495 / CBS 144.50 / IMI 039719</strain>
    </source>
</reference>
<dbReference type="RefSeq" id="XP_006697317.1">
    <property type="nucleotide sequence ID" value="XM_006697254.1"/>
</dbReference>
<keyword evidence="5" id="KW-1185">Reference proteome</keyword>
<feature type="transmembrane region" description="Helical" evidence="3">
    <location>
        <begin position="139"/>
        <end position="158"/>
    </location>
</feature>
<gene>
    <name evidence="4" type="ORF">CTHT_0070410</name>
</gene>
<keyword evidence="1" id="KW-0175">Coiled coil</keyword>
<organism evidence="5">
    <name type="scientific">Chaetomium thermophilum (strain DSM 1495 / CBS 144.50 / IMI 039719)</name>
    <name type="common">Thermochaetoides thermophila</name>
    <dbReference type="NCBI Taxonomy" id="759272"/>
    <lineage>
        <taxon>Eukaryota</taxon>
        <taxon>Fungi</taxon>
        <taxon>Dikarya</taxon>
        <taxon>Ascomycota</taxon>
        <taxon>Pezizomycotina</taxon>
        <taxon>Sordariomycetes</taxon>
        <taxon>Sordariomycetidae</taxon>
        <taxon>Sordariales</taxon>
        <taxon>Chaetomiaceae</taxon>
        <taxon>Thermochaetoides</taxon>
    </lineage>
</organism>
<keyword evidence="3" id="KW-1133">Transmembrane helix</keyword>
<keyword evidence="3" id="KW-0812">Transmembrane</keyword>
<dbReference type="Proteomes" id="UP000008066">
    <property type="component" value="Unassembled WGS sequence"/>
</dbReference>
<dbReference type="HOGENOM" id="CLU_622564_0_0_1"/>
<proteinExistence type="predicted"/>
<feature type="region of interest" description="Disordered" evidence="2">
    <location>
        <begin position="1"/>
        <end position="77"/>
    </location>
</feature>
<protein>
    <submittedName>
        <fullName evidence="4">Uncharacterized protein</fullName>
    </submittedName>
</protein>
<evidence type="ECO:0000256" key="1">
    <source>
        <dbReference type="SAM" id="Coils"/>
    </source>
</evidence>
<feature type="compositionally biased region" description="Basic and acidic residues" evidence="2">
    <location>
        <begin position="43"/>
        <end position="52"/>
    </location>
</feature>
<dbReference type="STRING" id="759272.G0SHL0"/>
<dbReference type="eggNOG" id="ENOG502RXR7">
    <property type="taxonomic scope" value="Eukaryota"/>
</dbReference>
<sequence length="440" mass="48995">MATLPTPTHSRSGSEASLSAKYSGNKPSPSTSGHGTRRKSVKHRPEPDKQEPPEGLSPRSGSPVVRQPLKVPQARRHSSVAYNIKEAARDVRESILFPESDIAPPSAVDEPMTWKTWVPLMFIVLPPTAGLLFSDAGSAWVTDILLLSVTAVFLHWAITSPWKWYISSHSIREEQEAIYEAAFCSSQVHTHQARESPSDDAASLAAERKEQARIAAEALKRLRSYELTALALCFLSPLICAAGLSFIVSLLSTFHNQTFKIITRDNLILFVLASEVKPVAHSIRLVFAHTAHLQRVAHSNPLRTVKLTEARFNEMCTEMERLRQRVRERDDALATVEQRLEAKVRAQVASSIQGEIEGLRKAQRQCEVEARKQVEEMRRRLRIEEGGGEGQGWKDPGSMAALTPLAVVLWPVNWWMRAAGLPVRLSLRAAEAAWHRVAQS</sequence>